<evidence type="ECO:0000259" key="6">
    <source>
        <dbReference type="Pfam" id="PF02826"/>
    </source>
</evidence>
<dbReference type="PANTHER" id="PTHR42789:SF1">
    <property type="entry name" value="D-ISOMER SPECIFIC 2-HYDROXYACID DEHYDROGENASE FAMILY PROTEIN (AFU_ORTHOLOGUE AFUA_6G10090)"/>
    <property type="match status" value="1"/>
</dbReference>
<dbReference type="STRING" id="1817892.AUK40_05770"/>
<keyword evidence="3" id="KW-0520">NAD</keyword>
<evidence type="ECO:0000256" key="1">
    <source>
        <dbReference type="ARBA" id="ARBA00005854"/>
    </source>
</evidence>
<evidence type="ECO:0000313" key="7">
    <source>
        <dbReference type="EMBL" id="OIP95782.1"/>
    </source>
</evidence>
<name>A0A1J5IU19_9BACT</name>
<keyword evidence="2 4" id="KW-0560">Oxidoreductase</keyword>
<dbReference type="Pfam" id="PF02826">
    <property type="entry name" value="2-Hacid_dh_C"/>
    <property type="match status" value="1"/>
</dbReference>
<protein>
    <recommendedName>
        <fullName evidence="9">Hydroxyacid dehydrogenase</fullName>
    </recommendedName>
</protein>
<evidence type="ECO:0000259" key="5">
    <source>
        <dbReference type="Pfam" id="PF00389"/>
    </source>
</evidence>
<organism evidence="7 8">
    <name type="scientific">Candidatus Wirthbacteria bacterium CG2_30_54_11</name>
    <dbReference type="NCBI Taxonomy" id="1817892"/>
    <lineage>
        <taxon>Bacteria</taxon>
        <taxon>Candidatus Wirthbacteria</taxon>
    </lineage>
</organism>
<comment type="caution">
    <text evidence="7">The sequence shown here is derived from an EMBL/GenBank/DDBJ whole genome shotgun (WGS) entry which is preliminary data.</text>
</comment>
<dbReference type="SUPFAM" id="SSF52283">
    <property type="entry name" value="Formate/glycerate dehydrogenase catalytic domain-like"/>
    <property type="match status" value="1"/>
</dbReference>
<dbReference type="InterPro" id="IPR036291">
    <property type="entry name" value="NAD(P)-bd_dom_sf"/>
</dbReference>
<dbReference type="Pfam" id="PF00389">
    <property type="entry name" value="2-Hacid_dh"/>
    <property type="match status" value="1"/>
</dbReference>
<feature type="domain" description="D-isomer specific 2-hydroxyacid dehydrogenase catalytic" evidence="5">
    <location>
        <begin position="31"/>
        <end position="318"/>
    </location>
</feature>
<feature type="domain" description="D-isomer specific 2-hydroxyacid dehydrogenase NAD-binding" evidence="6">
    <location>
        <begin position="113"/>
        <end position="284"/>
    </location>
</feature>
<comment type="similarity">
    <text evidence="1 4">Belongs to the D-isomer specific 2-hydroxyacid dehydrogenase family.</text>
</comment>
<proteinExistence type="inferred from homology"/>
<evidence type="ECO:0008006" key="9">
    <source>
        <dbReference type="Google" id="ProtNLM"/>
    </source>
</evidence>
<dbReference type="Gene3D" id="3.40.50.720">
    <property type="entry name" value="NAD(P)-binding Rossmann-like Domain"/>
    <property type="match status" value="2"/>
</dbReference>
<sequence length="318" mass="35266">MMSKFKKIVLLGFSTNDLGKSEWGRIDGLCDQKVLTANENPDLSSLLGTADCLIVRLGATVDRSMIDKASELKYIGMFGTGYGRIDTGYAAKKGIVVCNIAGYSREGVAEFVFGMILEQIREMDRAKQQAGSGNYSEATFRGSEIKGKKFGVVGLGRNGSRIAEIACFGFQAEVKYWSKHRKVDFEKNGIQYSDLDQLLMGSDILSINIASVPGTQHFFDRQKIDSIKPGCLVISTVQNEVFDLEALKQRLQRNDITVILDHPDELTAEQAKDLARYSNCIFYPPIGYVTKEAASAKISMFVDNLENFLQGRPTYQVN</sequence>
<accession>A0A1J5IU19</accession>
<evidence type="ECO:0000256" key="4">
    <source>
        <dbReference type="RuleBase" id="RU003719"/>
    </source>
</evidence>
<evidence type="ECO:0000313" key="8">
    <source>
        <dbReference type="Proteomes" id="UP000183245"/>
    </source>
</evidence>
<dbReference type="SUPFAM" id="SSF51735">
    <property type="entry name" value="NAD(P)-binding Rossmann-fold domains"/>
    <property type="match status" value="1"/>
</dbReference>
<dbReference type="InterPro" id="IPR006139">
    <property type="entry name" value="D-isomer_2_OHA_DH_cat_dom"/>
</dbReference>
<evidence type="ECO:0000256" key="3">
    <source>
        <dbReference type="ARBA" id="ARBA00023027"/>
    </source>
</evidence>
<dbReference type="GO" id="GO:0016616">
    <property type="term" value="F:oxidoreductase activity, acting on the CH-OH group of donors, NAD or NADP as acceptor"/>
    <property type="evidence" value="ECO:0007669"/>
    <property type="project" value="InterPro"/>
</dbReference>
<dbReference type="EMBL" id="MNZT01000103">
    <property type="protein sequence ID" value="OIP95782.1"/>
    <property type="molecule type" value="Genomic_DNA"/>
</dbReference>
<dbReference type="Proteomes" id="UP000183245">
    <property type="component" value="Unassembled WGS sequence"/>
</dbReference>
<dbReference type="AlphaFoldDB" id="A0A1J5IU19"/>
<dbReference type="GO" id="GO:0051287">
    <property type="term" value="F:NAD binding"/>
    <property type="evidence" value="ECO:0007669"/>
    <property type="project" value="InterPro"/>
</dbReference>
<evidence type="ECO:0000256" key="2">
    <source>
        <dbReference type="ARBA" id="ARBA00023002"/>
    </source>
</evidence>
<dbReference type="InterPro" id="IPR050857">
    <property type="entry name" value="D-2-hydroxyacid_DH"/>
</dbReference>
<gene>
    <name evidence="7" type="ORF">AUK40_05770</name>
</gene>
<dbReference type="PANTHER" id="PTHR42789">
    <property type="entry name" value="D-ISOMER SPECIFIC 2-HYDROXYACID DEHYDROGENASE FAMILY PROTEIN (AFU_ORTHOLOGUE AFUA_6G10090)"/>
    <property type="match status" value="1"/>
</dbReference>
<reference evidence="7 8" key="1">
    <citation type="journal article" date="2016" name="Environ. Microbiol.">
        <title>Genomic resolution of a cold subsurface aquifer community provides metabolic insights for novel microbes adapted to high CO concentrations.</title>
        <authorList>
            <person name="Probst A.J."/>
            <person name="Castelle C.J."/>
            <person name="Singh A."/>
            <person name="Brown C.T."/>
            <person name="Anantharaman K."/>
            <person name="Sharon I."/>
            <person name="Hug L.A."/>
            <person name="Burstein D."/>
            <person name="Emerson J.B."/>
            <person name="Thomas B.C."/>
            <person name="Banfield J.F."/>
        </authorList>
    </citation>
    <scope>NUCLEOTIDE SEQUENCE [LARGE SCALE GENOMIC DNA]</scope>
    <source>
        <strain evidence="7">CG2_30_54_11</strain>
    </source>
</reference>
<dbReference type="InterPro" id="IPR006140">
    <property type="entry name" value="D-isomer_DH_NAD-bd"/>
</dbReference>